<dbReference type="InterPro" id="IPR006674">
    <property type="entry name" value="HD_domain"/>
</dbReference>
<dbReference type="Proteomes" id="UP000250557">
    <property type="component" value="Chromosome"/>
</dbReference>
<dbReference type="SUPFAM" id="SSF109604">
    <property type="entry name" value="HD-domain/PDEase-like"/>
    <property type="match status" value="1"/>
</dbReference>
<dbReference type="SMART" id="SM00471">
    <property type="entry name" value="HDc"/>
    <property type="match status" value="1"/>
</dbReference>
<sequence>MLEVVKRSKLFVRSFLTTNLPADMHFHNIGHAEDVAYAVNRIGLNSSLPQEDLDVLAVAAWFHDTGYCFEYEGHENSSVDIAEGFLNYENCERSFIDKVLDCIWSTCFPQQPTNLLEQIICDADLYHFSKKNYSDYARRLRTEWCLVLHKTFIDQDWNLQNLEILRKHQFHTDYGRQILERRKQENIKMLNSAIVKGQ</sequence>
<organism evidence="2 4">
    <name type="scientific">Mucilaginibacter rubeus</name>
    <dbReference type="NCBI Taxonomy" id="2027860"/>
    <lineage>
        <taxon>Bacteria</taxon>
        <taxon>Pseudomonadati</taxon>
        <taxon>Bacteroidota</taxon>
        <taxon>Sphingobacteriia</taxon>
        <taxon>Sphingobacteriales</taxon>
        <taxon>Sphingobacteriaceae</taxon>
        <taxon>Mucilaginibacter</taxon>
    </lineage>
</organism>
<evidence type="ECO:0000259" key="1">
    <source>
        <dbReference type="SMART" id="SM00471"/>
    </source>
</evidence>
<reference evidence="2 4" key="1">
    <citation type="submission" date="2019-08" db="EMBL/GenBank/DDBJ databases">
        <title>Comparative genome analysis confer to the adaptation heavy metal polluted environment.</title>
        <authorList>
            <person name="Li Y."/>
        </authorList>
    </citation>
    <scope>NUCLEOTIDE SEQUENCE [LARGE SCALE GENOMIC DNA]</scope>
    <source>
        <strain evidence="2 4">P2</strain>
    </source>
</reference>
<dbReference type="RefSeq" id="WP_112658163.1">
    <property type="nucleotide sequence ID" value="NZ_CP071879.1"/>
</dbReference>
<reference evidence="3 5" key="2">
    <citation type="submission" date="2021-03" db="EMBL/GenBank/DDBJ databases">
        <title>Mucilaginibacter strains isolated from gold and copper mining confer multi heavy-metal resistance.</title>
        <authorList>
            <person name="Li Y."/>
        </authorList>
    </citation>
    <scope>NUCLEOTIDE SEQUENCE [LARGE SCALE GENOMIC DNA]</scope>
    <source>
        <strain evidence="3 5">P2-4</strain>
    </source>
</reference>
<dbReference type="EMBL" id="CP043451">
    <property type="protein sequence ID" value="QEM07067.1"/>
    <property type="molecule type" value="Genomic_DNA"/>
</dbReference>
<accession>A0AAE6JM29</accession>
<dbReference type="CDD" id="cd00077">
    <property type="entry name" value="HDc"/>
    <property type="match status" value="1"/>
</dbReference>
<evidence type="ECO:0000313" key="2">
    <source>
        <dbReference type="EMBL" id="QEM07067.1"/>
    </source>
</evidence>
<dbReference type="InterPro" id="IPR003607">
    <property type="entry name" value="HD/PDEase_dom"/>
</dbReference>
<name>A0AAE6JM29_9SPHI</name>
<gene>
    <name evidence="2" type="ORF">DIU31_027480</name>
    <name evidence="3" type="ORF">J3L21_33550</name>
</gene>
<proteinExistence type="predicted"/>
<evidence type="ECO:0000313" key="5">
    <source>
        <dbReference type="Proteomes" id="UP000663940"/>
    </source>
</evidence>
<dbReference type="Pfam" id="PF01966">
    <property type="entry name" value="HD"/>
    <property type="match status" value="1"/>
</dbReference>
<evidence type="ECO:0000313" key="4">
    <source>
        <dbReference type="Proteomes" id="UP000250557"/>
    </source>
</evidence>
<feature type="domain" description="HD/PDEase" evidence="1">
    <location>
        <begin position="24"/>
        <end position="138"/>
    </location>
</feature>
<evidence type="ECO:0000313" key="3">
    <source>
        <dbReference type="EMBL" id="QTE50389.1"/>
    </source>
</evidence>
<dbReference type="EMBL" id="CP071880">
    <property type="protein sequence ID" value="QTE50389.1"/>
    <property type="molecule type" value="Genomic_DNA"/>
</dbReference>
<dbReference type="Gene3D" id="1.10.3210.10">
    <property type="entry name" value="Hypothetical protein af1432"/>
    <property type="match status" value="1"/>
</dbReference>
<dbReference type="Proteomes" id="UP000663940">
    <property type="component" value="Chromosome"/>
</dbReference>
<dbReference type="AlphaFoldDB" id="A0AAE6JM29"/>
<protein>
    <submittedName>
        <fullName evidence="2">HD domain-containing protein</fullName>
    </submittedName>
</protein>
<keyword evidence="5" id="KW-1185">Reference proteome</keyword>